<organism evidence="1 2">
    <name type="scientific">Nocardia jiangxiensis</name>
    <dbReference type="NCBI Taxonomy" id="282685"/>
    <lineage>
        <taxon>Bacteria</taxon>
        <taxon>Bacillati</taxon>
        <taxon>Actinomycetota</taxon>
        <taxon>Actinomycetes</taxon>
        <taxon>Mycobacteriales</taxon>
        <taxon>Nocardiaceae</taxon>
        <taxon>Nocardia</taxon>
    </lineage>
</organism>
<reference evidence="1 2" key="1">
    <citation type="submission" date="2024-10" db="EMBL/GenBank/DDBJ databases">
        <title>The Natural Products Discovery Center: Release of the First 8490 Sequenced Strains for Exploring Actinobacteria Biosynthetic Diversity.</title>
        <authorList>
            <person name="Kalkreuter E."/>
            <person name="Kautsar S.A."/>
            <person name="Yang D."/>
            <person name="Bader C.D."/>
            <person name="Teijaro C.N."/>
            <person name="Fluegel L."/>
            <person name="Davis C.M."/>
            <person name="Simpson J.R."/>
            <person name="Lauterbach L."/>
            <person name="Steele A.D."/>
            <person name="Gui C."/>
            <person name="Meng S."/>
            <person name="Li G."/>
            <person name="Viehrig K."/>
            <person name="Ye F."/>
            <person name="Su P."/>
            <person name="Kiefer A.F."/>
            <person name="Nichols A."/>
            <person name="Cepeda A.J."/>
            <person name="Yan W."/>
            <person name="Fan B."/>
            <person name="Jiang Y."/>
            <person name="Adhikari A."/>
            <person name="Zheng C.-J."/>
            <person name="Schuster L."/>
            <person name="Cowan T.M."/>
            <person name="Smanski M.J."/>
            <person name="Chevrette M.G."/>
            <person name="De Carvalho L.P.S."/>
            <person name="Shen B."/>
        </authorList>
    </citation>
    <scope>NUCLEOTIDE SEQUENCE [LARGE SCALE GENOMIC DNA]</scope>
    <source>
        <strain evidence="1 2">NPDC002593</strain>
    </source>
</reference>
<dbReference type="EMBL" id="JBIAQY010000013">
    <property type="protein sequence ID" value="MFF3572327.1"/>
    <property type="molecule type" value="Genomic_DNA"/>
</dbReference>
<keyword evidence="2" id="KW-1185">Reference proteome</keyword>
<accession>A0ABW6S7Q4</accession>
<dbReference type="RefSeq" id="WP_387405985.1">
    <property type="nucleotide sequence ID" value="NZ_JBIAQY010000013.1"/>
</dbReference>
<dbReference type="Proteomes" id="UP001601992">
    <property type="component" value="Unassembled WGS sequence"/>
</dbReference>
<comment type="caution">
    <text evidence="1">The sequence shown here is derived from an EMBL/GenBank/DDBJ whole genome shotgun (WGS) entry which is preliminary data.</text>
</comment>
<proteinExistence type="predicted"/>
<evidence type="ECO:0000313" key="2">
    <source>
        <dbReference type="Proteomes" id="UP001601992"/>
    </source>
</evidence>
<gene>
    <name evidence="1" type="ORF">ACFYXQ_31590</name>
</gene>
<name>A0ABW6S7Q4_9NOCA</name>
<sequence length="77" mass="8899">MPWRTSPQVWTTTDMDISLWPAGWPHEAPEGQLTVSEAHLTMQRHRGCLREECPRKGAAYRTLVEAGRIRPDSTRER</sequence>
<evidence type="ECO:0000313" key="1">
    <source>
        <dbReference type="EMBL" id="MFF3572327.1"/>
    </source>
</evidence>
<protein>
    <recommendedName>
        <fullName evidence="3">Transcription factor WhiB</fullName>
    </recommendedName>
</protein>
<evidence type="ECO:0008006" key="3">
    <source>
        <dbReference type="Google" id="ProtNLM"/>
    </source>
</evidence>